<reference evidence="2" key="1">
    <citation type="journal article" date="2019" name="Int. J. Syst. Evol. Microbiol.">
        <title>The Global Catalogue of Microorganisms (GCM) 10K type strain sequencing project: providing services to taxonomists for standard genome sequencing and annotation.</title>
        <authorList>
            <consortium name="The Broad Institute Genomics Platform"/>
            <consortium name="The Broad Institute Genome Sequencing Center for Infectious Disease"/>
            <person name="Wu L."/>
            <person name="Ma J."/>
        </authorList>
    </citation>
    <scope>NUCLEOTIDE SEQUENCE [LARGE SCALE GENOMIC DNA]</scope>
    <source>
        <strain evidence="2">CECT 8551</strain>
    </source>
</reference>
<dbReference type="RefSeq" id="WP_241297411.1">
    <property type="nucleotide sequence ID" value="NZ_JAKZGR010000020.1"/>
</dbReference>
<dbReference type="EMBL" id="JBHSAV010000056">
    <property type="protein sequence ID" value="MFC3977371.1"/>
    <property type="molecule type" value="Genomic_DNA"/>
</dbReference>
<organism evidence="1 2">
    <name type="scientific">Belliella kenyensis</name>
    <dbReference type="NCBI Taxonomy" id="1472724"/>
    <lineage>
        <taxon>Bacteria</taxon>
        <taxon>Pseudomonadati</taxon>
        <taxon>Bacteroidota</taxon>
        <taxon>Cytophagia</taxon>
        <taxon>Cytophagales</taxon>
        <taxon>Cyclobacteriaceae</taxon>
        <taxon>Belliella</taxon>
    </lineage>
</organism>
<accession>A0ABV8EM25</accession>
<comment type="caution">
    <text evidence="1">The sequence shown here is derived from an EMBL/GenBank/DDBJ whole genome shotgun (WGS) entry which is preliminary data.</text>
</comment>
<dbReference type="Proteomes" id="UP001595766">
    <property type="component" value="Unassembled WGS sequence"/>
</dbReference>
<evidence type="ECO:0000313" key="1">
    <source>
        <dbReference type="EMBL" id="MFC3977371.1"/>
    </source>
</evidence>
<evidence type="ECO:0000313" key="2">
    <source>
        <dbReference type="Proteomes" id="UP001595766"/>
    </source>
</evidence>
<sequence length="114" mass="13748">MAITELEKMWEDFNLVKIENGTLKQPFYNWKAGTEVINILDWFNSNISDLFYCNRFSKVLLEIIWLAFGDIPINNDDEIETYFYCWEKGTYRFDIWHWFDEKLPNGLAVDFNLV</sequence>
<gene>
    <name evidence="1" type="ORF">ACFOUP_13370</name>
</gene>
<keyword evidence="2" id="KW-1185">Reference proteome</keyword>
<protein>
    <submittedName>
        <fullName evidence="1">Uncharacterized protein</fullName>
    </submittedName>
</protein>
<proteinExistence type="predicted"/>
<name>A0ABV8EM25_9BACT</name>